<dbReference type="InterPro" id="IPR001633">
    <property type="entry name" value="EAL_dom"/>
</dbReference>
<comment type="caution">
    <text evidence="5">The sequence shown here is derived from an EMBL/GenBank/DDBJ whole genome shotgun (WGS) entry which is preliminary data.</text>
</comment>
<dbReference type="InterPro" id="IPR043128">
    <property type="entry name" value="Rev_trsase/Diguanyl_cyclase"/>
</dbReference>
<gene>
    <name evidence="5" type="ORF">ACFO3A_01770</name>
</gene>
<dbReference type="Proteomes" id="UP001595967">
    <property type="component" value="Unassembled WGS sequence"/>
</dbReference>
<keyword evidence="6" id="KW-1185">Reference proteome</keyword>
<dbReference type="InterPro" id="IPR000014">
    <property type="entry name" value="PAS"/>
</dbReference>
<sequence length="720" mass="79513">MKTQPSFSKRQHFLCLGAADMHILARLSALLDAELPGFVDGFYDHLMQYPEIQALLPDAQMLERHKRLQVTYLQQLMAGHYDEAYGRSRERVGLVHAGAGLSPGWYLGAYSQYLCAFLPRIAQHPQLSPQERVAALQAVTKVVFLDMGLAIDTYITLHEQRMARLHDYSAVFTHLPYGTLVLTAQMEVVFANRAFAQLLQCPGAQLAGSPLQQWLQLDGLDCLVQRALAHEQVHDVLDVHLVGSGRVVPVAVTAHTMSALQPDADAQVLLTVVDITERHRAEQRIRSLAQFDALTGLANRQHGLALLDGLLQQARGTGQQVALLFIDLDRFKEINDTLGHSMGDRVLQAIAGQVQQLLQPGDVLARLGGDEFMLARLLPLQERGGLALVTQVDTMLQSPVQVEGRAYGISASVGVALYPDHADSVSSLLHCADLAMYRAKAQSGSYLIYEAGMRQQQSRSIALAQRLKQALADGQLELHYQPKVDTITGKLHGVEALARWRDPQWGWVSPAEFIPVAEERGLIGALDAWALETAARQWRQWQDDGWAQVPPIAVNVSAVEISMVEGFAEHALALVQRHRVPPQAIELEITETALMRNAEKAIQTTRQLVAMGFSLAIDDFGTGYSSLARLHRLSLARLKIDMTFIRTMLDDAGSMAIVTAVIGMARALQLRTVAEGVETAAQLDTLRRLQCDEIQGYFFSKPLPARELEERWLCAVDAMG</sequence>
<feature type="domain" description="EAL" evidence="3">
    <location>
        <begin position="460"/>
        <end position="716"/>
    </location>
</feature>
<dbReference type="CDD" id="cd01949">
    <property type="entry name" value="GGDEF"/>
    <property type="match status" value="1"/>
</dbReference>
<dbReference type="SMART" id="SM00052">
    <property type="entry name" value="EAL"/>
    <property type="match status" value="1"/>
</dbReference>
<dbReference type="InterPro" id="IPR000160">
    <property type="entry name" value="GGDEF_dom"/>
</dbReference>
<evidence type="ECO:0000256" key="1">
    <source>
        <dbReference type="ARBA" id="ARBA00015125"/>
    </source>
</evidence>
<dbReference type="CDD" id="cd00130">
    <property type="entry name" value="PAS"/>
    <property type="match status" value="1"/>
</dbReference>
<dbReference type="CDD" id="cd01948">
    <property type="entry name" value="EAL"/>
    <property type="match status" value="1"/>
</dbReference>
<name>A0ABV9GSI4_9BURK</name>
<accession>A0ABV9GSI4</accession>
<dbReference type="InterPro" id="IPR035965">
    <property type="entry name" value="PAS-like_dom_sf"/>
</dbReference>
<dbReference type="NCBIfam" id="TIGR00254">
    <property type="entry name" value="GGDEF"/>
    <property type="match status" value="1"/>
</dbReference>
<dbReference type="Gene3D" id="3.30.70.270">
    <property type="match status" value="1"/>
</dbReference>
<dbReference type="Gene3D" id="3.20.20.450">
    <property type="entry name" value="EAL domain"/>
    <property type="match status" value="1"/>
</dbReference>
<dbReference type="Pfam" id="PF11563">
    <property type="entry name" value="Protoglobin"/>
    <property type="match status" value="1"/>
</dbReference>
<reference evidence="6" key="1">
    <citation type="journal article" date="2019" name="Int. J. Syst. Evol. Microbiol.">
        <title>The Global Catalogue of Microorganisms (GCM) 10K type strain sequencing project: providing services to taxonomists for standard genome sequencing and annotation.</title>
        <authorList>
            <consortium name="The Broad Institute Genomics Platform"/>
            <consortium name="The Broad Institute Genome Sequencing Center for Infectious Disease"/>
            <person name="Wu L."/>
            <person name="Ma J."/>
        </authorList>
    </citation>
    <scope>NUCLEOTIDE SEQUENCE [LARGE SCALE GENOMIC DNA]</scope>
    <source>
        <strain evidence="6">JCM 11650</strain>
    </source>
</reference>
<protein>
    <recommendedName>
        <fullName evidence="1">Diguanylate cyclase DosC</fullName>
    </recommendedName>
    <alternativeName>
        <fullName evidence="2">Direct oxygen-sensing cyclase</fullName>
    </alternativeName>
</protein>
<evidence type="ECO:0000259" key="3">
    <source>
        <dbReference type="PROSITE" id="PS50883"/>
    </source>
</evidence>
<dbReference type="InterPro" id="IPR009050">
    <property type="entry name" value="Globin-like_sf"/>
</dbReference>
<feature type="domain" description="GGDEF" evidence="4">
    <location>
        <begin position="319"/>
        <end position="451"/>
    </location>
</feature>
<dbReference type="InterPro" id="IPR044398">
    <property type="entry name" value="Globin-sensor_dom"/>
</dbReference>
<evidence type="ECO:0000313" key="6">
    <source>
        <dbReference type="Proteomes" id="UP001595967"/>
    </source>
</evidence>
<dbReference type="SUPFAM" id="SSF141868">
    <property type="entry name" value="EAL domain-like"/>
    <property type="match status" value="1"/>
</dbReference>
<dbReference type="SUPFAM" id="SSF46458">
    <property type="entry name" value="Globin-like"/>
    <property type="match status" value="1"/>
</dbReference>
<dbReference type="InterPro" id="IPR035919">
    <property type="entry name" value="EAL_sf"/>
</dbReference>
<dbReference type="InterPro" id="IPR013656">
    <property type="entry name" value="PAS_4"/>
</dbReference>
<dbReference type="Pfam" id="PF00563">
    <property type="entry name" value="EAL"/>
    <property type="match status" value="1"/>
</dbReference>
<evidence type="ECO:0000313" key="5">
    <source>
        <dbReference type="EMBL" id="MFC4620947.1"/>
    </source>
</evidence>
<evidence type="ECO:0000256" key="2">
    <source>
        <dbReference type="ARBA" id="ARBA00029839"/>
    </source>
</evidence>
<dbReference type="PROSITE" id="PS50887">
    <property type="entry name" value="GGDEF"/>
    <property type="match status" value="1"/>
</dbReference>
<dbReference type="InterPro" id="IPR052155">
    <property type="entry name" value="Biofilm_reg_signaling"/>
</dbReference>
<dbReference type="EMBL" id="JBHSEW010000001">
    <property type="protein sequence ID" value="MFC4620947.1"/>
    <property type="molecule type" value="Genomic_DNA"/>
</dbReference>
<dbReference type="InterPro" id="IPR029787">
    <property type="entry name" value="Nucleotide_cyclase"/>
</dbReference>
<dbReference type="SUPFAM" id="SSF55073">
    <property type="entry name" value="Nucleotide cyclase"/>
    <property type="match status" value="1"/>
</dbReference>
<dbReference type="SMART" id="SM00267">
    <property type="entry name" value="GGDEF"/>
    <property type="match status" value="1"/>
</dbReference>
<dbReference type="Pfam" id="PF00990">
    <property type="entry name" value="GGDEF"/>
    <property type="match status" value="1"/>
</dbReference>
<dbReference type="PROSITE" id="PS50883">
    <property type="entry name" value="EAL"/>
    <property type="match status" value="1"/>
</dbReference>
<dbReference type="RefSeq" id="WP_377723423.1">
    <property type="nucleotide sequence ID" value="NZ_JBHSEW010000001.1"/>
</dbReference>
<evidence type="ECO:0000259" key="4">
    <source>
        <dbReference type="PROSITE" id="PS50887"/>
    </source>
</evidence>
<organism evidence="5 6">
    <name type="scientific">Comamonas nitrativorans</name>
    <dbReference type="NCBI Taxonomy" id="108437"/>
    <lineage>
        <taxon>Bacteria</taxon>
        <taxon>Pseudomonadati</taxon>
        <taxon>Pseudomonadota</taxon>
        <taxon>Betaproteobacteria</taxon>
        <taxon>Burkholderiales</taxon>
        <taxon>Comamonadaceae</taxon>
        <taxon>Comamonas</taxon>
    </lineage>
</organism>
<dbReference type="Pfam" id="PF08448">
    <property type="entry name" value="PAS_4"/>
    <property type="match status" value="1"/>
</dbReference>
<dbReference type="PANTHER" id="PTHR44757">
    <property type="entry name" value="DIGUANYLATE CYCLASE DGCP"/>
    <property type="match status" value="1"/>
</dbReference>
<dbReference type="SUPFAM" id="SSF55785">
    <property type="entry name" value="PYP-like sensor domain (PAS domain)"/>
    <property type="match status" value="1"/>
</dbReference>
<dbReference type="InterPro" id="IPR012292">
    <property type="entry name" value="Globin/Proto"/>
</dbReference>
<dbReference type="Gene3D" id="3.30.450.20">
    <property type="entry name" value="PAS domain"/>
    <property type="match status" value="1"/>
</dbReference>
<proteinExistence type="predicted"/>
<dbReference type="Gene3D" id="1.10.490.10">
    <property type="entry name" value="Globins"/>
    <property type="match status" value="1"/>
</dbReference>
<dbReference type="SMART" id="SM00091">
    <property type="entry name" value="PAS"/>
    <property type="match status" value="1"/>
</dbReference>
<dbReference type="PANTHER" id="PTHR44757:SF2">
    <property type="entry name" value="BIOFILM ARCHITECTURE MAINTENANCE PROTEIN MBAA"/>
    <property type="match status" value="1"/>
</dbReference>